<reference evidence="6" key="1">
    <citation type="submission" date="2022-10" db="EMBL/GenBank/DDBJ databases">
        <title>Novel sulphate-reducing endosymbionts in the free-living metamonad Anaeramoeba.</title>
        <authorList>
            <person name="Jerlstrom-Hultqvist J."/>
            <person name="Cepicka I."/>
            <person name="Gallot-Lavallee L."/>
            <person name="Salas-Leiva D."/>
            <person name="Curtis B.A."/>
            <person name="Zahonova K."/>
            <person name="Pipaliya S."/>
            <person name="Dacks J."/>
            <person name="Roger A.J."/>
        </authorList>
    </citation>
    <scope>NUCLEOTIDE SEQUENCE</scope>
    <source>
        <strain evidence="6">BMAN</strain>
    </source>
</reference>
<protein>
    <submittedName>
        <fullName evidence="6">Hepatocyte growth factor-regulated tyrosine kinase substrate</fullName>
    </submittedName>
</protein>
<dbReference type="Proteomes" id="UP001149090">
    <property type="component" value="Unassembled WGS sequence"/>
</dbReference>
<dbReference type="InterPro" id="IPR052113">
    <property type="entry name" value="FYVE-type_Zinc_Finger"/>
</dbReference>
<dbReference type="InterPro" id="IPR017455">
    <property type="entry name" value="Znf_FYVE-rel"/>
</dbReference>
<keyword evidence="7" id="KW-1185">Reference proteome</keyword>
<gene>
    <name evidence="6" type="ORF">M0811_11066</name>
</gene>
<dbReference type="AlphaFoldDB" id="A0A9Q0LD66"/>
<dbReference type="InterPro" id="IPR013083">
    <property type="entry name" value="Znf_RING/FYVE/PHD"/>
</dbReference>
<accession>A0A9Q0LD66</accession>
<dbReference type="PROSITE" id="PS50178">
    <property type="entry name" value="ZF_FYVE"/>
    <property type="match status" value="1"/>
</dbReference>
<evidence type="ECO:0000256" key="4">
    <source>
        <dbReference type="PROSITE-ProRule" id="PRU00091"/>
    </source>
</evidence>
<evidence type="ECO:0000256" key="3">
    <source>
        <dbReference type="ARBA" id="ARBA00022833"/>
    </source>
</evidence>
<dbReference type="InterPro" id="IPR011011">
    <property type="entry name" value="Znf_FYVE_PHD"/>
</dbReference>
<dbReference type="EMBL" id="JAPDFW010000097">
    <property type="protein sequence ID" value="KAJ5070219.1"/>
    <property type="molecule type" value="Genomic_DNA"/>
</dbReference>
<evidence type="ECO:0000313" key="6">
    <source>
        <dbReference type="EMBL" id="KAJ5070219.1"/>
    </source>
</evidence>
<feature type="domain" description="FYVE-type" evidence="5">
    <location>
        <begin position="449"/>
        <end position="509"/>
    </location>
</feature>
<name>A0A9Q0LD66_ANAIG</name>
<sequence>MNEKNDPKTIFLYDLPFSPTHLIQSLTKSHKIFQLNPFKNTKLGFSLLLPNNWKTKKDIQEEKKEFPSWSLVGSFSAKKEKETPGIKVFTTILGFESNLVDILSLFCLYKGWKLFAFRIWKKNSFQFVIDGGALFYENDILYLARIMVFDYSKHIFLVVGICKATRWDVYKNIFLVGCSSFTFQNKSENQPIQPFQIFKGGDPFLQLKIPKNWTIEEERETPKGISAFQVELLHKEDVLGYIFVKSSLINYEKRIGFQDLLNEALEELTISGFKIYGIPIFIPGKAFLGSFALKGWVKGEQNFDPFALSIENYIGTAIIPGIIGEQIVEARLGFRYLETVACSIYLISSTQYNSNILWLLSKKAFEIIRENLWDDEDSHKNRNKYKYKYQYQNQNQNWDENLDEKIIIKLEKGLNGLGWEMISENSIISHSDCKSFGIKNLQQPKWLNDQGTKVCMNCKKKFTVRRRRHHCRHCGLIFCKKCSTKKQIIPKFHLEKPVRVCDNCFKILEEGDSFANIIINQNDQKNQKNAKSKKKIKNNFRWKNCGDGTFIELEEWIDSDVNLSTKITKTLENQSKKKVIRVEKVNSSQKENPNIEVLDLKQEEENEHIIYKLNQDKMKIGTQLINVEGRWYDCVVWKSSSLNSSQIYQWINDSIPFPIKTFKASQESYVFKEIILTKIKEELKIAKKTLICLKFEGIYQNENGEKFNDIIWVSDKVPGGIVKEQKQLANNRLLSIEMKNFKIIYPEKQEKFNSEK</sequence>
<organism evidence="6 7">
    <name type="scientific">Anaeramoeba ignava</name>
    <name type="common">Anaerobic marine amoeba</name>
    <dbReference type="NCBI Taxonomy" id="1746090"/>
    <lineage>
        <taxon>Eukaryota</taxon>
        <taxon>Metamonada</taxon>
        <taxon>Anaeramoebidae</taxon>
        <taxon>Anaeramoeba</taxon>
    </lineage>
</organism>
<dbReference type="Pfam" id="PF01363">
    <property type="entry name" value="FYVE"/>
    <property type="match status" value="1"/>
</dbReference>
<dbReference type="PANTHER" id="PTHR39490">
    <property type="entry name" value="ARRESTIN DOMAIN-CONTAINING PROTEIN D"/>
    <property type="match status" value="1"/>
</dbReference>
<comment type="caution">
    <text evidence="6">The sequence shown here is derived from an EMBL/GenBank/DDBJ whole genome shotgun (WGS) entry which is preliminary data.</text>
</comment>
<evidence type="ECO:0000256" key="1">
    <source>
        <dbReference type="ARBA" id="ARBA00022723"/>
    </source>
</evidence>
<dbReference type="InterPro" id="IPR000306">
    <property type="entry name" value="Znf_FYVE"/>
</dbReference>
<dbReference type="SUPFAM" id="SSF57903">
    <property type="entry name" value="FYVE/PHD zinc finger"/>
    <property type="match status" value="1"/>
</dbReference>
<evidence type="ECO:0000313" key="7">
    <source>
        <dbReference type="Proteomes" id="UP001149090"/>
    </source>
</evidence>
<evidence type="ECO:0000259" key="5">
    <source>
        <dbReference type="PROSITE" id="PS50178"/>
    </source>
</evidence>
<keyword evidence="2 4" id="KW-0863">Zinc-finger</keyword>
<dbReference type="OrthoDB" id="957735at2759"/>
<proteinExistence type="predicted"/>
<keyword evidence="6" id="KW-0808">Transferase</keyword>
<keyword evidence="6" id="KW-0418">Kinase</keyword>
<dbReference type="SMART" id="SM00064">
    <property type="entry name" value="FYVE"/>
    <property type="match status" value="1"/>
</dbReference>
<keyword evidence="1" id="KW-0479">Metal-binding</keyword>
<evidence type="ECO:0000256" key="2">
    <source>
        <dbReference type="ARBA" id="ARBA00022771"/>
    </source>
</evidence>
<dbReference type="GO" id="GO:0016301">
    <property type="term" value="F:kinase activity"/>
    <property type="evidence" value="ECO:0007669"/>
    <property type="project" value="UniProtKB-KW"/>
</dbReference>
<dbReference type="Gene3D" id="3.30.40.10">
    <property type="entry name" value="Zinc/RING finger domain, C3HC4 (zinc finger)"/>
    <property type="match status" value="1"/>
</dbReference>
<dbReference type="PANTHER" id="PTHR39490:SF8">
    <property type="entry name" value="ZINC FINGER FYVE DOMAIN-CONTAINING PROTEIN 21"/>
    <property type="match status" value="1"/>
</dbReference>
<keyword evidence="3" id="KW-0862">Zinc</keyword>
<dbReference type="GO" id="GO:0008270">
    <property type="term" value="F:zinc ion binding"/>
    <property type="evidence" value="ECO:0007669"/>
    <property type="project" value="UniProtKB-KW"/>
</dbReference>